<feature type="compositionally biased region" description="Low complexity" evidence="2">
    <location>
        <begin position="753"/>
        <end position="780"/>
    </location>
</feature>
<feature type="region of interest" description="Disordered" evidence="2">
    <location>
        <begin position="294"/>
        <end position="331"/>
    </location>
</feature>
<evidence type="ECO:0000313" key="3">
    <source>
        <dbReference type="EMBL" id="CAL1529570.1"/>
    </source>
</evidence>
<organism evidence="3 4">
    <name type="scientific">Lymnaea stagnalis</name>
    <name type="common">Great pond snail</name>
    <name type="synonym">Helix stagnalis</name>
    <dbReference type="NCBI Taxonomy" id="6523"/>
    <lineage>
        <taxon>Eukaryota</taxon>
        <taxon>Metazoa</taxon>
        <taxon>Spiralia</taxon>
        <taxon>Lophotrochozoa</taxon>
        <taxon>Mollusca</taxon>
        <taxon>Gastropoda</taxon>
        <taxon>Heterobranchia</taxon>
        <taxon>Euthyneura</taxon>
        <taxon>Panpulmonata</taxon>
        <taxon>Hygrophila</taxon>
        <taxon>Lymnaeoidea</taxon>
        <taxon>Lymnaeidae</taxon>
        <taxon>Lymnaea</taxon>
    </lineage>
</organism>
<feature type="region of interest" description="Disordered" evidence="2">
    <location>
        <begin position="792"/>
        <end position="812"/>
    </location>
</feature>
<feature type="compositionally biased region" description="Acidic residues" evidence="2">
    <location>
        <begin position="88"/>
        <end position="99"/>
    </location>
</feature>
<feature type="compositionally biased region" description="Polar residues" evidence="2">
    <location>
        <begin position="108"/>
        <end position="119"/>
    </location>
</feature>
<feature type="region of interest" description="Disordered" evidence="2">
    <location>
        <begin position="731"/>
        <end position="780"/>
    </location>
</feature>
<accession>A0AAV2H8P7</accession>
<dbReference type="Gene3D" id="3.40.50.300">
    <property type="entry name" value="P-loop containing nucleotide triphosphate hydrolases"/>
    <property type="match status" value="1"/>
</dbReference>
<comment type="similarity">
    <text evidence="1">Belongs to the WSCD family.</text>
</comment>
<feature type="region of interest" description="Disordered" evidence="2">
    <location>
        <begin position="448"/>
        <end position="483"/>
    </location>
</feature>
<keyword evidence="4" id="KW-1185">Reference proteome</keyword>
<dbReference type="InterPro" id="IPR027417">
    <property type="entry name" value="P-loop_NTPase"/>
</dbReference>
<dbReference type="SUPFAM" id="SSF52540">
    <property type="entry name" value="P-loop containing nucleoside triphosphate hydrolases"/>
    <property type="match status" value="1"/>
</dbReference>
<dbReference type="AlphaFoldDB" id="A0AAV2H8P7"/>
<comment type="caution">
    <text evidence="3">The sequence shown here is derived from an EMBL/GenBank/DDBJ whole genome shotgun (WGS) entry which is preliminary data.</text>
</comment>
<dbReference type="Proteomes" id="UP001497497">
    <property type="component" value="Unassembled WGS sequence"/>
</dbReference>
<feature type="region of interest" description="Disordered" evidence="2">
    <location>
        <begin position="369"/>
        <end position="405"/>
    </location>
</feature>
<proteinExistence type="inferred from homology"/>
<feature type="region of interest" description="Disordered" evidence="2">
    <location>
        <begin position="239"/>
        <end position="270"/>
    </location>
</feature>
<protein>
    <submittedName>
        <fullName evidence="3">Uncharacterized protein</fullName>
    </submittedName>
</protein>
<feature type="compositionally biased region" description="Basic and acidic residues" evidence="2">
    <location>
        <begin position="300"/>
        <end position="320"/>
    </location>
</feature>
<feature type="compositionally biased region" description="Polar residues" evidence="2">
    <location>
        <begin position="448"/>
        <end position="468"/>
    </location>
</feature>
<evidence type="ECO:0000313" key="4">
    <source>
        <dbReference type="Proteomes" id="UP001497497"/>
    </source>
</evidence>
<dbReference type="PANTHER" id="PTHR45964">
    <property type="entry name" value="WSCD FAMILY MEMBER CG9164"/>
    <property type="match status" value="1"/>
</dbReference>
<gene>
    <name evidence="3" type="ORF">GSLYS_00003725001</name>
</gene>
<evidence type="ECO:0000256" key="2">
    <source>
        <dbReference type="SAM" id="MobiDB-lite"/>
    </source>
</evidence>
<feature type="region of interest" description="Disordered" evidence="2">
    <location>
        <begin position="886"/>
        <end position="922"/>
    </location>
</feature>
<feature type="region of interest" description="Disordered" evidence="2">
    <location>
        <begin position="647"/>
        <end position="674"/>
    </location>
</feature>
<dbReference type="EMBL" id="CAXITT010000051">
    <property type="protein sequence ID" value="CAL1529570.1"/>
    <property type="molecule type" value="Genomic_DNA"/>
</dbReference>
<sequence>MTEVKMKRVGLRLVAGVIISLLVVVSIRRQYNAAKELQRRKALTFAPTEQRKSELVVPGSDPTHDTKDPDDSLDDFIDVMPAHLKNDEETEGEEREDDLTLTRPRSGVVNTGLQQSAETSLRGENKAGNVEPGGDETRQVPAFEVDETEESIDDVDSVVYETVDETPQQESLLSSFFGLKKFLPFGGNSENKDVNGTSNAGDEDRHDSRVGGKDDISASHDGGRDLPLAYDTLNERVEQGAEVEQRQVNQDGEQRQVNQDGEQRQVNQDGVPLVKAAFGADYGSERVATVNNDAAESDATDAHRDHDSDATDAHRGHDSDTIEDMNGGPAKANRSILAQKGEEPILSETRVASDGGNIAGYPASNQLVGQNNNDLLGKQDSNSLGGQNSNDIVGQNSNGIVGQNSNDVVGQNNNVIVGQYGNHIVGQQDLHIPIGQLDRPVSLQHDVTNDTSQFDSSNLIQKQKNTDNVGPDNSDVAGQPELSNVEKPGFTDQLQAANSLATNEPQNAQNQLKLKQEKLPRQAETRDQLLREKLSPEILRILLDNNLGPNFLKSFPLVWRYLAMERSATRNHLVDMKHEPNGIMPLSENPNKIRSDPKESTIGTALEVVPEQKGINSQSLPLVPSLPPLTAIDVLFNDNEVEPKVAGHPIVDDNNGMGTSTATPDGGSLYDNPRPLSDNEFALLRTHPSLANNAQATVFPVRQPLSSEQLDNNPQQQQHVLTPQLSDGTSFLEQQQEPEHQEHQQQRQRLPEQQETQEQYQQQLPEEQQHYQQQSQEQQQQNQQQLQEQQQQYQQQLPEQQQPQQQQNQQGYQEQIPLHQQQYLGELTELQQNQQQLLLQQQPQQQYQQQEQYEQQQTYQQQLSEQQQYQQRLLLQQQPQQQYQQQEQYEQQQPYQQPLPEHQQQYQQPLQEQQQQYQEQLPEQQQIAELNQTSLSDHQTIQCPRDVKLAKTSHPVTALVAFPGAEAAWVRDILEQLFGEPTDSIYTIMADLKSGNAASVYQMGKKVAVQTHSASDKNFQRALLLISNPYAVEKQHQLFRPPFQDWQKRYLWGQTYSSWFNSSLPLFVLVYEDLVENPMAELIKVTEFLGTEDRQVSYECAMDVARRPPSRIGDVAQITGLYNPERRRINANIDTVMTAAQGKHPGLVARLDSFKVF</sequence>
<name>A0AAV2H8P7_LYMST</name>
<feature type="region of interest" description="Disordered" evidence="2">
    <location>
        <begin position="49"/>
        <end position="140"/>
    </location>
</feature>
<reference evidence="3 4" key="1">
    <citation type="submission" date="2024-04" db="EMBL/GenBank/DDBJ databases">
        <authorList>
            <consortium name="Genoscope - CEA"/>
            <person name="William W."/>
        </authorList>
    </citation>
    <scope>NUCLEOTIDE SEQUENCE [LARGE SCALE GENOMIC DNA]</scope>
</reference>
<feature type="region of interest" description="Disordered" evidence="2">
    <location>
        <begin position="187"/>
        <end position="227"/>
    </location>
</feature>
<dbReference type="InterPro" id="IPR051589">
    <property type="entry name" value="Sialate-O-sulfotransferase"/>
</dbReference>
<dbReference type="PANTHER" id="PTHR45964:SF5">
    <property type="entry name" value="WSCD FAMILY MEMBER CG9164"/>
    <property type="match status" value="1"/>
</dbReference>
<feature type="compositionally biased region" description="Basic and acidic residues" evidence="2">
    <location>
        <begin position="737"/>
        <end position="752"/>
    </location>
</feature>
<evidence type="ECO:0000256" key="1">
    <source>
        <dbReference type="ARBA" id="ARBA00010236"/>
    </source>
</evidence>
<feature type="compositionally biased region" description="Basic and acidic residues" evidence="2">
    <location>
        <begin position="202"/>
        <end position="224"/>
    </location>
</feature>
<feature type="compositionally biased region" description="Polar residues" evidence="2">
    <location>
        <begin position="246"/>
        <end position="268"/>
    </location>
</feature>